<dbReference type="Pfam" id="PF00168">
    <property type="entry name" value="C2"/>
    <property type="match status" value="1"/>
</dbReference>
<dbReference type="Gene3D" id="1.25.40.770">
    <property type="entry name" value="TAF6, C-terminal HEAT repeat domain"/>
    <property type="match status" value="1"/>
</dbReference>
<dbReference type="Pfam" id="PF14580">
    <property type="entry name" value="LRR_9"/>
    <property type="match status" value="1"/>
</dbReference>
<comment type="similarity">
    <text evidence="2">Belongs to the TAF6 family.</text>
</comment>
<dbReference type="SMART" id="SM00803">
    <property type="entry name" value="TAF"/>
    <property type="match status" value="1"/>
</dbReference>
<dbReference type="Gene3D" id="3.80.10.10">
    <property type="entry name" value="Ribonuclease Inhibitor"/>
    <property type="match status" value="1"/>
</dbReference>
<dbReference type="PROSITE" id="PS50004">
    <property type="entry name" value="C2"/>
    <property type="match status" value="1"/>
</dbReference>
<evidence type="ECO:0000313" key="11">
    <source>
        <dbReference type="EMBL" id="CEG49946.1"/>
    </source>
</evidence>
<dbReference type="InterPro" id="IPR035892">
    <property type="entry name" value="C2_domain_sf"/>
</dbReference>
<dbReference type="InterPro" id="IPR037796">
    <property type="entry name" value="TAF6"/>
</dbReference>
<dbReference type="RefSeq" id="XP_024586315.1">
    <property type="nucleotide sequence ID" value="XM_024721191.1"/>
</dbReference>
<keyword evidence="7" id="KW-0539">Nucleus</keyword>
<comment type="subcellular location">
    <subcellularLocation>
        <location evidence="1">Nucleus</location>
    </subcellularLocation>
</comment>
<dbReference type="InterPro" id="IPR003591">
    <property type="entry name" value="Leu-rich_rpt_typical-subtyp"/>
</dbReference>
<dbReference type="GO" id="GO:0046982">
    <property type="term" value="F:protein heterodimerization activity"/>
    <property type="evidence" value="ECO:0007669"/>
    <property type="project" value="InterPro"/>
</dbReference>
<keyword evidence="8" id="KW-0175">Coiled coil</keyword>
<dbReference type="GO" id="GO:0000124">
    <property type="term" value="C:SAGA complex"/>
    <property type="evidence" value="ECO:0007669"/>
    <property type="project" value="InterPro"/>
</dbReference>
<evidence type="ECO:0000256" key="8">
    <source>
        <dbReference type="SAM" id="Coils"/>
    </source>
</evidence>
<dbReference type="Proteomes" id="UP000054928">
    <property type="component" value="Unassembled WGS sequence"/>
</dbReference>
<dbReference type="InterPro" id="IPR016024">
    <property type="entry name" value="ARM-type_fold"/>
</dbReference>
<proteinExistence type="inferred from homology"/>
<dbReference type="CDD" id="cd00030">
    <property type="entry name" value="C2"/>
    <property type="match status" value="1"/>
</dbReference>
<evidence type="ECO:0000256" key="9">
    <source>
        <dbReference type="SAM" id="MobiDB-lite"/>
    </source>
</evidence>
<evidence type="ECO:0000256" key="1">
    <source>
        <dbReference type="ARBA" id="ARBA00004123"/>
    </source>
</evidence>
<evidence type="ECO:0000256" key="5">
    <source>
        <dbReference type="ARBA" id="ARBA00023015"/>
    </source>
</evidence>
<dbReference type="SMART" id="SM00369">
    <property type="entry name" value="LRR_TYP"/>
    <property type="match status" value="3"/>
</dbReference>
<dbReference type="InterPro" id="IPR009072">
    <property type="entry name" value="Histone-fold"/>
</dbReference>
<dbReference type="GO" id="GO:0005669">
    <property type="term" value="C:transcription factor TFIID complex"/>
    <property type="evidence" value="ECO:0007669"/>
    <property type="project" value="InterPro"/>
</dbReference>
<feature type="domain" description="C2" evidence="10">
    <location>
        <begin position="1007"/>
        <end position="1139"/>
    </location>
</feature>
<keyword evidence="4" id="KW-0677">Repeat</keyword>
<keyword evidence="11" id="KW-0648">Protein biosynthesis</keyword>
<feature type="coiled-coil region" evidence="8">
    <location>
        <begin position="750"/>
        <end position="777"/>
    </location>
</feature>
<sequence length="1897" mass="214908">MDDHAEVKILDTISEIIHLTPSTLSATVSPMDYDAFSADCIEDTYEDDDRISSTESVTSSARSISGLSSTNTTRSLSSFGNSPRNLASCSLSSDLELINIACAALRQIPSKIQALSLSTKLGIYRRPLKSLKALSELVNLTQLDLSGNAVERLEGIQLLTQMQILTMPRNNIKTLSASLFTLNRLINLDLSGNFIVHLPRAFSGLTVLKELNISGNNLSDLREVDVLAPLGNLLSCNLAANPFCRQPTYKDYIIFKIRFLERLDEAEVSQAARDRAAKRFRNATYSRNPSLREAEQHYENEHTCLLETQSVLEAENLRLKGELQVKSKLLQNKSRAWSSATEQLLQLQQEVAMLNLDRNQNALPYQDEMCDPEQLTMAISSTHTKSFSNQQRPRSALRFPSSKQRAKKRRDSLTENDLNFFRHNDDEGKKHHVMFTGAREMTKRSHAKTFADASCSPVRTIPPVLITKLSNELNEVNLFDEKRDLSEHKDKKLLQLVKLEHEEMTFFKAFDDISQEHCKRADTINIIDKNAQKIDSNVDSEDIVPVDFVLKKEESFSIHDVSFSRIASQFTFEDDLVCPACEDTYLPALNPRSLSASTLSSKSEDAPVVYASDSHLLSPSRTKISFKTRKCYRKQEESCFSTLPPSPTLAKKGARPRKMEVFSLAISADNEALVRRIQALQSCKELLLAEIRNKEHLLHVLNQKSAHYADQINCLNVNIQACIDNVPSYIRFSLSPPGSPRRRSRNLCEQEIVRARLEILQQEYKLIEDDLEEIRLLNESSALSPLFQLERATSLNFFQTTRSRDERCNLESDLDIANASYLLRMKARGGVKELLRFPSTEDEIASPSNHFSERKVSLLSSRSNISQNEMLVEVKADSIDDLTQGPVSGSALESCKTCTESHQMIVTEPKSPLQTSDIFILEHPNDKNFALTLDATLVDKEGCNTFLGYAPAKISYVRKYFLAEDRVTSFFQSIKNDEDKLVIPTHRTSARRILDAAQRLAFFEANSKIDVDSKIELDNQGNSRGSLKVLLHAARDLPTVHLRTKTLDPYVCLEIVYPPHVVSADVSAMTDRGFRSRTKKTSIFPVWDEGFVFAPILSLDGYLYVRVLNNRRLNHEQLVGEVRIPLHTLLHQKRIVEWYSLSLNTPLASVLPAKASPKLCGGSIKLQLQLYFSSVERYKHIVDALVVQYVQEFNRLPAFIDAKECEKEVEKAIVEKPENEETESTSIENAGRQRLRMEFISQCLAENVATSAPWHKSLSTQIAVCTSFSTRRDFAEDVNIALEEPIELVNQPALPDHDYLVTNDIQKSSCRFFKTVLERRMQPFASRVKMPVGTCHNHSPTAHSASFIDTATQQHHTLSRRRIFEEPECFDEYSLYHPASKNMSYEKYSSKRGVMQTSRIIAQKPKETRNTNLSIFKSPNLTRRSPSSCLPERYIGLDNQACERLKRMFDRMDREFGSKHVKSGEQVMSLLRPETVQIVAQSLGLDNIGDDSIRELLPEVELRVREVVQDALKFQRHSRRPQLDSVHINQALQARNLESLYGFSAPGNVKYKPCDENETLYFAEEEELELSELLNAPLGQLPLHHVLNVHWLAVDGVQPLIPENESAEDDSTCHTSIKDEAFVYNVDRKPRVKHALTEEMQLYYTKVTEAVKSDDFELQRAALTSLAQDPGIHQLLPYFSRFIYEEVKHSNHDLSLLFSLMRACRCLLVNQSLHVELYLHQLIPAILTCVLGTQLCENPADDHWALRIYAAKLVAQICECYGEKYANIQSRVSKTYHKAITNPICPFSTQYGALNGMLFLGPLAMESLLFPNLERYYRRLEPALLSSNPNLVERLEAQNCLGILVHASGTYFSKSAGHSASQSLPPYAIVDRTSLLFDAFGESLLPYLRPQQPTNKL</sequence>
<reference evidence="12" key="1">
    <citation type="submission" date="2014-09" db="EMBL/GenBank/DDBJ databases">
        <authorList>
            <person name="Sharma Rahul"/>
            <person name="Thines Marco"/>
        </authorList>
    </citation>
    <scope>NUCLEOTIDE SEQUENCE [LARGE SCALE GENOMIC DNA]</scope>
</reference>
<evidence type="ECO:0000256" key="4">
    <source>
        <dbReference type="ARBA" id="ARBA00022737"/>
    </source>
</evidence>
<dbReference type="Pfam" id="PF02969">
    <property type="entry name" value="TAF"/>
    <property type="match status" value="1"/>
</dbReference>
<feature type="region of interest" description="Disordered" evidence="9">
    <location>
        <begin position="62"/>
        <end position="83"/>
    </location>
</feature>
<dbReference type="EMBL" id="CCYD01003101">
    <property type="protein sequence ID" value="CEG49946.1"/>
    <property type="molecule type" value="Genomic_DNA"/>
</dbReference>
<dbReference type="CDD" id="cd08050">
    <property type="entry name" value="TAF6C"/>
    <property type="match status" value="1"/>
</dbReference>
<dbReference type="InterPro" id="IPR004823">
    <property type="entry name" value="TAF_TATA-bd_Histone-like_dom"/>
</dbReference>
<dbReference type="Gene3D" id="2.60.40.150">
    <property type="entry name" value="C2 domain"/>
    <property type="match status" value="1"/>
</dbReference>
<keyword evidence="11" id="KW-0396">Initiation factor</keyword>
<keyword evidence="3" id="KW-0433">Leucine-rich repeat</keyword>
<dbReference type="GO" id="GO:0003743">
    <property type="term" value="F:translation initiation factor activity"/>
    <property type="evidence" value="ECO:0007669"/>
    <property type="project" value="UniProtKB-KW"/>
</dbReference>
<dbReference type="PANTHER" id="PTHR10221:SF9">
    <property type="entry name" value="TRANSCRIPTION INITIATION FACTOR TFIID SUBUNIT 6"/>
    <property type="match status" value="1"/>
</dbReference>
<name>A0A0P1B771_PLAHL</name>
<dbReference type="GO" id="GO:0003713">
    <property type="term" value="F:transcription coactivator activity"/>
    <property type="evidence" value="ECO:0007669"/>
    <property type="project" value="TreeGrafter"/>
</dbReference>
<evidence type="ECO:0000256" key="2">
    <source>
        <dbReference type="ARBA" id="ARBA00007688"/>
    </source>
</evidence>
<evidence type="ECO:0000256" key="6">
    <source>
        <dbReference type="ARBA" id="ARBA00023163"/>
    </source>
</evidence>
<dbReference type="InterPro" id="IPR046344">
    <property type="entry name" value="TAF6_C_sf"/>
</dbReference>
<dbReference type="GeneID" id="36402736"/>
<feature type="compositionally biased region" description="Polar residues" evidence="9">
    <location>
        <begin position="383"/>
        <end position="393"/>
    </location>
</feature>
<dbReference type="InterPro" id="IPR032675">
    <property type="entry name" value="LRR_dom_sf"/>
</dbReference>
<dbReference type="GO" id="GO:0046695">
    <property type="term" value="C:SLIK (SAGA-like) complex"/>
    <property type="evidence" value="ECO:0007669"/>
    <property type="project" value="InterPro"/>
</dbReference>
<evidence type="ECO:0000313" key="12">
    <source>
        <dbReference type="Proteomes" id="UP000054928"/>
    </source>
</evidence>
<dbReference type="SMART" id="SM00365">
    <property type="entry name" value="LRR_SD22"/>
    <property type="match status" value="2"/>
</dbReference>
<dbReference type="SMART" id="SM00239">
    <property type="entry name" value="C2"/>
    <property type="match status" value="1"/>
</dbReference>
<accession>A0A0P1B771</accession>
<dbReference type="OMA" id="WSSATEQ"/>
<keyword evidence="6" id="KW-0804">Transcription</keyword>
<evidence type="ECO:0000259" key="10">
    <source>
        <dbReference type="PROSITE" id="PS50004"/>
    </source>
</evidence>
<dbReference type="CDD" id="cd22931">
    <property type="entry name" value="HFD_TAF6"/>
    <property type="match status" value="1"/>
</dbReference>
<dbReference type="SUPFAM" id="SSF47113">
    <property type="entry name" value="Histone-fold"/>
    <property type="match status" value="1"/>
</dbReference>
<protein>
    <submittedName>
        <fullName evidence="11">Transcription initiation factor tfiid subunit</fullName>
    </submittedName>
</protein>
<dbReference type="FunFam" id="1.25.40.770:FF:000005">
    <property type="entry name" value="TATA-binding protein-associated-factor"/>
    <property type="match status" value="1"/>
</dbReference>
<dbReference type="InterPro" id="IPR011442">
    <property type="entry name" value="TAF6_C"/>
</dbReference>
<feature type="region of interest" description="Disordered" evidence="9">
    <location>
        <begin position="383"/>
        <end position="415"/>
    </location>
</feature>
<dbReference type="SUPFAM" id="SSF49562">
    <property type="entry name" value="C2 domain (Calcium/lipid-binding domain, CaLB)"/>
    <property type="match status" value="1"/>
</dbReference>
<dbReference type="Pfam" id="PF07571">
    <property type="entry name" value="TAF6_C"/>
    <property type="match status" value="1"/>
</dbReference>
<feature type="compositionally biased region" description="Low complexity" evidence="9">
    <location>
        <begin position="62"/>
        <end position="78"/>
    </location>
</feature>
<dbReference type="InterPro" id="IPR001611">
    <property type="entry name" value="Leu-rich_rpt"/>
</dbReference>
<evidence type="ECO:0000256" key="3">
    <source>
        <dbReference type="ARBA" id="ARBA00022614"/>
    </source>
</evidence>
<dbReference type="GO" id="GO:0016251">
    <property type="term" value="F:RNA polymerase II general transcription initiation factor activity"/>
    <property type="evidence" value="ECO:0007669"/>
    <property type="project" value="InterPro"/>
</dbReference>
<dbReference type="SUPFAM" id="SSF48371">
    <property type="entry name" value="ARM repeat"/>
    <property type="match status" value="1"/>
</dbReference>
<dbReference type="STRING" id="4781.A0A0P1B771"/>
<keyword evidence="5" id="KW-0805">Transcription regulation</keyword>
<dbReference type="InterPro" id="IPR000008">
    <property type="entry name" value="C2_dom"/>
</dbReference>
<keyword evidence="12" id="KW-1185">Reference proteome</keyword>
<dbReference type="SUPFAM" id="SSF52075">
    <property type="entry name" value="Outer arm dynein light chain 1"/>
    <property type="match status" value="1"/>
</dbReference>
<evidence type="ECO:0000256" key="7">
    <source>
        <dbReference type="ARBA" id="ARBA00023242"/>
    </source>
</evidence>
<dbReference type="GO" id="GO:0051123">
    <property type="term" value="P:RNA polymerase II preinitiation complex assembly"/>
    <property type="evidence" value="ECO:0007669"/>
    <property type="project" value="TreeGrafter"/>
</dbReference>
<dbReference type="OrthoDB" id="361039at2759"/>
<organism evidence="11 12">
    <name type="scientific">Plasmopara halstedii</name>
    <name type="common">Downy mildew of sunflower</name>
    <dbReference type="NCBI Taxonomy" id="4781"/>
    <lineage>
        <taxon>Eukaryota</taxon>
        <taxon>Sar</taxon>
        <taxon>Stramenopiles</taxon>
        <taxon>Oomycota</taxon>
        <taxon>Peronosporomycetes</taxon>
        <taxon>Peronosporales</taxon>
        <taxon>Peronosporaceae</taxon>
        <taxon>Plasmopara</taxon>
    </lineage>
</organism>
<dbReference type="PROSITE" id="PS51450">
    <property type="entry name" value="LRR"/>
    <property type="match status" value="2"/>
</dbReference>
<dbReference type="Gene3D" id="1.10.20.10">
    <property type="entry name" value="Histone, subunit A"/>
    <property type="match status" value="1"/>
</dbReference>
<dbReference type="PANTHER" id="PTHR10221">
    <property type="entry name" value="TRANSCRIPTION INITIATION FACTOR TFIID SUBUNIT 6"/>
    <property type="match status" value="1"/>
</dbReference>